<gene>
    <name evidence="8" type="primary">QTRTD1_1</name>
    <name evidence="8" type="ORF">BGZ97_000466</name>
</gene>
<evidence type="ECO:0000259" key="7">
    <source>
        <dbReference type="Pfam" id="PF01702"/>
    </source>
</evidence>
<evidence type="ECO:0000256" key="3">
    <source>
        <dbReference type="ARBA" id="ARBA00022723"/>
    </source>
</evidence>
<feature type="binding site" evidence="5">
    <location>
        <position position="461"/>
    </location>
    <ligand>
        <name>Zn(2+)</name>
        <dbReference type="ChEBI" id="CHEBI:29105"/>
    </ligand>
</feature>
<feature type="domain" description="tRNA-guanine(15) transglycosylase-like" evidence="7">
    <location>
        <begin position="279"/>
        <end position="521"/>
    </location>
</feature>
<dbReference type="PANTHER" id="PTHR46064">
    <property type="entry name" value="QUEUINE TRNA-RIBOSYLTRANSFERASE ACCESSORY SUBUNIT 2"/>
    <property type="match status" value="1"/>
</dbReference>
<reference evidence="8" key="1">
    <citation type="journal article" date="2020" name="Fungal Divers.">
        <title>Resolving the Mortierellaceae phylogeny through synthesis of multi-gene phylogenetics and phylogenomics.</title>
        <authorList>
            <person name="Vandepol N."/>
            <person name="Liber J."/>
            <person name="Desiro A."/>
            <person name="Na H."/>
            <person name="Kennedy M."/>
            <person name="Barry K."/>
            <person name="Grigoriev I.V."/>
            <person name="Miller A.N."/>
            <person name="O'Donnell K."/>
            <person name="Stajich J.E."/>
            <person name="Bonito G."/>
        </authorList>
    </citation>
    <scope>NUCLEOTIDE SEQUENCE</scope>
    <source>
        <strain evidence="8">NVP60</strain>
    </source>
</reference>
<dbReference type="GO" id="GO:0005737">
    <property type="term" value="C:cytoplasm"/>
    <property type="evidence" value="ECO:0007669"/>
    <property type="project" value="UniProtKB-SubCell"/>
</dbReference>
<comment type="similarity">
    <text evidence="5">Belongs to the queuine tRNA-ribosyltransferase family. QTRT2 subfamily.</text>
</comment>
<dbReference type="InterPro" id="IPR002616">
    <property type="entry name" value="tRNA_ribo_trans-like"/>
</dbReference>
<feature type="region of interest" description="Disordered" evidence="6">
    <location>
        <begin position="192"/>
        <end position="223"/>
    </location>
</feature>
<keyword evidence="9" id="KW-1185">Reference proteome</keyword>
<dbReference type="EMBL" id="JAAAIN010001085">
    <property type="protein sequence ID" value="KAG0307203.1"/>
    <property type="molecule type" value="Genomic_DNA"/>
</dbReference>
<dbReference type="GO" id="GO:0046872">
    <property type="term" value="F:metal ion binding"/>
    <property type="evidence" value="ECO:0007669"/>
    <property type="project" value="UniProtKB-KW"/>
</dbReference>
<comment type="function">
    <text evidence="5">Non-catalytic subunit of the queuine tRNA-ribosyltransferase (TGT) that catalyzes the base-exchange of a guanine (G) residue with queuine (Q) at position 34 (anticodon wobble position) in tRNAs with GU(N) anticodons (tRNA-Asp, -Asn, -His and -Tyr), resulting in the hypermodified nucleoside queuosine (7-(((4,5-cis-dihydroxy-2-cyclopenten-1-yl)amino)methyl)-7-deazaguanosine).</text>
</comment>
<dbReference type="Proteomes" id="UP000823405">
    <property type="component" value="Unassembled WGS sequence"/>
</dbReference>
<dbReference type="Gene3D" id="3.20.20.105">
    <property type="entry name" value="Queuine tRNA-ribosyltransferase-like"/>
    <property type="match status" value="1"/>
</dbReference>
<dbReference type="HAMAP" id="MF_03043">
    <property type="entry name" value="QTRT2"/>
    <property type="match status" value="1"/>
</dbReference>
<evidence type="ECO:0000256" key="5">
    <source>
        <dbReference type="HAMAP-Rule" id="MF_03043"/>
    </source>
</evidence>
<feature type="binding site" evidence="5">
    <location>
        <position position="458"/>
    </location>
    <ligand>
        <name>Zn(2+)</name>
        <dbReference type="ChEBI" id="CHEBI:29105"/>
    </ligand>
</feature>
<feature type="region of interest" description="Disordered" evidence="6">
    <location>
        <begin position="544"/>
        <end position="623"/>
    </location>
</feature>
<dbReference type="AlphaFoldDB" id="A0A9P6UK03"/>
<name>A0A9P6UK03_9FUNG</name>
<feature type="compositionally biased region" description="Low complexity" evidence="6">
    <location>
        <begin position="210"/>
        <end position="220"/>
    </location>
</feature>
<evidence type="ECO:0000256" key="4">
    <source>
        <dbReference type="ARBA" id="ARBA00022833"/>
    </source>
</evidence>
<organism evidence="8 9">
    <name type="scientific">Linnemannia gamsii</name>
    <dbReference type="NCBI Taxonomy" id="64522"/>
    <lineage>
        <taxon>Eukaryota</taxon>
        <taxon>Fungi</taxon>
        <taxon>Fungi incertae sedis</taxon>
        <taxon>Mucoromycota</taxon>
        <taxon>Mortierellomycotina</taxon>
        <taxon>Mortierellomycetes</taxon>
        <taxon>Mortierellales</taxon>
        <taxon>Mortierellaceae</taxon>
        <taxon>Linnemannia</taxon>
    </lineage>
</organism>
<feature type="binding site" evidence="5">
    <location>
        <position position="456"/>
    </location>
    <ligand>
        <name>Zn(2+)</name>
        <dbReference type="ChEBI" id="CHEBI:29105"/>
    </ligand>
</feature>
<dbReference type="OrthoDB" id="27601at2759"/>
<keyword evidence="4 5" id="KW-0862">Zinc</keyword>
<feature type="compositionally biased region" description="Basic and acidic residues" evidence="6">
    <location>
        <begin position="579"/>
        <end position="623"/>
    </location>
</feature>
<comment type="subcellular location">
    <subcellularLocation>
        <location evidence="5">Cytoplasm</location>
    </subcellularLocation>
</comment>
<dbReference type="NCBIfam" id="TIGR00449">
    <property type="entry name" value="tgt_general"/>
    <property type="match status" value="1"/>
</dbReference>
<dbReference type="InterPro" id="IPR028592">
    <property type="entry name" value="QTRTD1"/>
</dbReference>
<sequence>MPPLTFNIIRQSTQRTAARRGTLVMTQTATATANTTTNSTLSGTTTTPVNGNACEPTQVADNKMIKRVIETPGCFMHTVKGTVPHLTPDTMRLQGFGGVHVSIEQLLQDHQPAGFDKWPFTLSKFLNLPDMVLLCDLRDPSQYFKVPINSDRHVSMKTHKGVRQLTLEEYLKVVRAYQPDIVAAMADQIADTDSSTGGAGRESISDGESESQGSPSSGPGLKRVRRSVDRSLKWLDQILMDRQGIDALAADRAADEAKRRKMKKTIPGVQSPDDPGNLAQETRKLDLATEKTVAVATRTPWTGVSVFAHVLGSHVGQERIRSAQETASREAVDGFIVDMNSLQGSSKETILSLLKVSLDHLPAEKPRMVYGLQTPEDVLRSIALGADLFDTSYPFHLTEDGKASLYSFGYNSNNNVNSTATNIHSNSTSGEAATNRWINLWDDEHANKFVPILEDCGCYACKGGRHTRAYINHLLKAHEMLATVLLMSHNMYQYSKFFSNVRQSIQDGSFEQYSASFVEQFGSEPERTGEIHAAQAIVEAALSKRNRLDGSNSNSPSSGRSSRNGDGSSDSEGVQGAMSKEEKAEARRKLKKQERFERREKNRMEGLKRKKEKQQLTEESREP</sequence>
<feature type="compositionally biased region" description="Low complexity" evidence="6">
    <location>
        <begin position="549"/>
        <end position="571"/>
    </location>
</feature>
<protein>
    <recommendedName>
        <fullName evidence="5">Queuine tRNA-ribosyltransferase accessory subunit 2</fullName>
    </recommendedName>
    <alternativeName>
        <fullName evidence="5">Queuine tRNA-ribosyltransferase domain-containing protein 1</fullName>
    </alternativeName>
</protein>
<feature type="domain" description="tRNA-guanine(15) transglycosylase-like" evidence="7">
    <location>
        <begin position="66"/>
        <end position="193"/>
    </location>
</feature>
<dbReference type="GO" id="GO:0008479">
    <property type="term" value="F:tRNA-guanosine(34) queuine transglycosylase activity"/>
    <property type="evidence" value="ECO:0007669"/>
    <property type="project" value="UniProtKB-UniRule"/>
</dbReference>
<dbReference type="Pfam" id="PF01702">
    <property type="entry name" value="TGT"/>
    <property type="match status" value="2"/>
</dbReference>
<comment type="cofactor">
    <cofactor evidence="5">
        <name>Zn(2+)</name>
        <dbReference type="ChEBI" id="CHEBI:29105"/>
    </cofactor>
    <text evidence="5">Binds 1 zinc ion per subunit.</text>
</comment>
<evidence type="ECO:0000256" key="2">
    <source>
        <dbReference type="ARBA" id="ARBA00022694"/>
    </source>
</evidence>
<evidence type="ECO:0000256" key="1">
    <source>
        <dbReference type="ARBA" id="ARBA00022490"/>
    </source>
</evidence>
<keyword evidence="3 5" id="KW-0479">Metal-binding</keyword>
<dbReference type="GO" id="GO:0006400">
    <property type="term" value="P:tRNA modification"/>
    <property type="evidence" value="ECO:0007669"/>
    <property type="project" value="InterPro"/>
</dbReference>
<evidence type="ECO:0000313" key="9">
    <source>
        <dbReference type="Proteomes" id="UP000823405"/>
    </source>
</evidence>
<comment type="caution">
    <text evidence="8">The sequence shown here is derived from an EMBL/GenBank/DDBJ whole genome shotgun (WGS) entry which is preliminary data.</text>
</comment>
<comment type="subunit">
    <text evidence="5">Heterodimer of a catalytic subunit and an accessory subunit.</text>
</comment>
<proteinExistence type="inferred from homology"/>
<dbReference type="InterPro" id="IPR050852">
    <property type="entry name" value="Queuine_tRNA-ribosyltrfase"/>
</dbReference>
<dbReference type="SUPFAM" id="SSF51713">
    <property type="entry name" value="tRNA-guanine transglycosylase"/>
    <property type="match status" value="1"/>
</dbReference>
<dbReference type="InterPro" id="IPR036511">
    <property type="entry name" value="TGT-like_sf"/>
</dbReference>
<evidence type="ECO:0000256" key="6">
    <source>
        <dbReference type="SAM" id="MobiDB-lite"/>
    </source>
</evidence>
<keyword evidence="1 5" id="KW-0963">Cytoplasm</keyword>
<evidence type="ECO:0000313" key="8">
    <source>
        <dbReference type="EMBL" id="KAG0307203.1"/>
    </source>
</evidence>
<accession>A0A9P6UK03</accession>
<feature type="binding site" evidence="5">
    <location>
        <position position="489"/>
    </location>
    <ligand>
        <name>Zn(2+)</name>
        <dbReference type="ChEBI" id="CHEBI:29105"/>
    </ligand>
</feature>
<dbReference type="PANTHER" id="PTHR46064:SF1">
    <property type="entry name" value="QUEUINE TRNA-RIBOSYLTRANSFERASE ACCESSORY SUBUNIT 2"/>
    <property type="match status" value="1"/>
</dbReference>
<keyword evidence="2 5" id="KW-0819">tRNA processing</keyword>